<sequence>MSPALKRPHAIQYTGAGFFSQKGGYLGGRHQRVIGLIWQSPGLVSPGRPPVLRTYAIPKVPLGRSPKFPRVFGGRVRSGVPRRCQVDVPAQLLVRFLAPI</sequence>
<keyword evidence="2" id="KW-1185">Reference proteome</keyword>
<comment type="caution">
    <text evidence="1">The sequence shown here is derived from an EMBL/GenBank/DDBJ whole genome shotgun (WGS) entry which is preliminary data.</text>
</comment>
<evidence type="ECO:0000313" key="2">
    <source>
        <dbReference type="Proteomes" id="UP001240678"/>
    </source>
</evidence>
<evidence type="ECO:0000313" key="1">
    <source>
        <dbReference type="EMBL" id="KAK1522074.1"/>
    </source>
</evidence>
<protein>
    <submittedName>
        <fullName evidence="1">Uncharacterized protein</fullName>
    </submittedName>
</protein>
<name>A0AAI9YS84_9PEZI</name>
<reference evidence="1 2" key="1">
    <citation type="submission" date="2016-10" db="EMBL/GenBank/DDBJ databases">
        <title>The genome sequence of Colletotrichum fioriniae PJ7.</title>
        <authorList>
            <person name="Baroncelli R."/>
        </authorList>
    </citation>
    <scope>NUCLEOTIDE SEQUENCE [LARGE SCALE GENOMIC DNA]</scope>
    <source>
        <strain evidence="1 2">IMI 309622</strain>
    </source>
</reference>
<gene>
    <name evidence="1" type="ORF">CCOS01_09786</name>
</gene>
<dbReference type="Proteomes" id="UP001240678">
    <property type="component" value="Unassembled WGS sequence"/>
</dbReference>
<accession>A0AAI9YS84</accession>
<dbReference type="GeneID" id="85341490"/>
<organism evidence="1 2">
    <name type="scientific">Colletotrichum costaricense</name>
    <dbReference type="NCBI Taxonomy" id="1209916"/>
    <lineage>
        <taxon>Eukaryota</taxon>
        <taxon>Fungi</taxon>
        <taxon>Dikarya</taxon>
        <taxon>Ascomycota</taxon>
        <taxon>Pezizomycotina</taxon>
        <taxon>Sordariomycetes</taxon>
        <taxon>Hypocreomycetidae</taxon>
        <taxon>Glomerellales</taxon>
        <taxon>Glomerellaceae</taxon>
        <taxon>Colletotrichum</taxon>
        <taxon>Colletotrichum acutatum species complex</taxon>
    </lineage>
</organism>
<dbReference type="RefSeq" id="XP_060311108.1">
    <property type="nucleotide sequence ID" value="XM_060457943.1"/>
</dbReference>
<dbReference type="AlphaFoldDB" id="A0AAI9YS84"/>
<dbReference type="EMBL" id="MOOE01000010">
    <property type="protein sequence ID" value="KAK1522074.1"/>
    <property type="molecule type" value="Genomic_DNA"/>
</dbReference>
<proteinExistence type="predicted"/>